<feature type="transmembrane region" description="Helical" evidence="1">
    <location>
        <begin position="58"/>
        <end position="80"/>
    </location>
</feature>
<reference evidence="3" key="1">
    <citation type="submission" date="2018-07" db="EMBL/GenBank/DDBJ databases">
        <authorList>
            <person name="Liu B.-T."/>
            <person name="Du Z."/>
        </authorList>
    </citation>
    <scope>NUCLEOTIDE SEQUENCE [LARGE SCALE GENOMIC DNA]</scope>
    <source>
        <strain evidence="3">XYN52</strain>
    </source>
</reference>
<protein>
    <submittedName>
        <fullName evidence="2">Uncharacterized protein</fullName>
    </submittedName>
</protein>
<evidence type="ECO:0000256" key="1">
    <source>
        <dbReference type="SAM" id="Phobius"/>
    </source>
</evidence>
<keyword evidence="1" id="KW-0812">Transmembrane</keyword>
<name>A0A369W690_9HYPH</name>
<dbReference type="OrthoDB" id="9937596at2"/>
<accession>A0A369W690</accession>
<dbReference type="Proteomes" id="UP000253759">
    <property type="component" value="Unassembled WGS sequence"/>
</dbReference>
<comment type="caution">
    <text evidence="2">The sequence shown here is derived from an EMBL/GenBank/DDBJ whole genome shotgun (WGS) entry which is preliminary data.</text>
</comment>
<evidence type="ECO:0000313" key="3">
    <source>
        <dbReference type="Proteomes" id="UP000253759"/>
    </source>
</evidence>
<dbReference type="RefSeq" id="WP_114647160.1">
    <property type="nucleotide sequence ID" value="NZ_QQNH01000051.1"/>
</dbReference>
<organism evidence="2 3">
    <name type="scientific">Pelagibacterium lacus</name>
    <dbReference type="NCBI Taxonomy" id="2282655"/>
    <lineage>
        <taxon>Bacteria</taxon>
        <taxon>Pseudomonadati</taxon>
        <taxon>Pseudomonadota</taxon>
        <taxon>Alphaproteobacteria</taxon>
        <taxon>Hyphomicrobiales</taxon>
        <taxon>Devosiaceae</taxon>
        <taxon>Pelagibacterium</taxon>
    </lineage>
</organism>
<feature type="transmembrane region" description="Helical" evidence="1">
    <location>
        <begin position="6"/>
        <end position="23"/>
    </location>
</feature>
<dbReference type="AlphaFoldDB" id="A0A369W690"/>
<feature type="transmembrane region" description="Helical" evidence="1">
    <location>
        <begin position="30"/>
        <end position="52"/>
    </location>
</feature>
<keyword evidence="1" id="KW-0472">Membrane</keyword>
<proteinExistence type="predicted"/>
<gene>
    <name evidence="2" type="ORF">DVH29_15870</name>
</gene>
<evidence type="ECO:0000313" key="2">
    <source>
        <dbReference type="EMBL" id="RDE07601.1"/>
    </source>
</evidence>
<dbReference type="EMBL" id="QQNH01000051">
    <property type="protein sequence ID" value="RDE07601.1"/>
    <property type="molecule type" value="Genomic_DNA"/>
</dbReference>
<sequence length="86" mass="9287">MDNFVLLGAGTWLVLQILALVLMRGAWRRTAWVSAAMMGLAAIVAALGALAGSNLAPIWVVFALPVCLAWIVMLWIILGITRLITR</sequence>
<keyword evidence="3" id="KW-1185">Reference proteome</keyword>
<keyword evidence="1" id="KW-1133">Transmembrane helix</keyword>